<comment type="caution">
    <text evidence="1">The sequence shown here is derived from an EMBL/GenBank/DDBJ whole genome shotgun (WGS) entry which is preliminary data.</text>
</comment>
<evidence type="ECO:0000313" key="2">
    <source>
        <dbReference type="Proteomes" id="UP000320244"/>
    </source>
</evidence>
<gene>
    <name evidence="1" type="ORF">FGL98_07065</name>
</gene>
<dbReference type="EMBL" id="VCQV01000007">
    <property type="protein sequence ID" value="TWP37168.1"/>
    <property type="molecule type" value="Genomic_DNA"/>
</dbReference>
<dbReference type="Proteomes" id="UP000320244">
    <property type="component" value="Unassembled WGS sequence"/>
</dbReference>
<organism evidence="1 2">
    <name type="scientific">Leekyejoonella antrihumi</name>
    <dbReference type="NCBI Taxonomy" id="1660198"/>
    <lineage>
        <taxon>Bacteria</taxon>
        <taxon>Bacillati</taxon>
        <taxon>Actinomycetota</taxon>
        <taxon>Actinomycetes</taxon>
        <taxon>Micrococcales</taxon>
        <taxon>Dermacoccaceae</taxon>
        <taxon>Leekyejoonella</taxon>
    </lineage>
</organism>
<protein>
    <submittedName>
        <fullName evidence="1">Uncharacterized protein</fullName>
    </submittedName>
</protein>
<evidence type="ECO:0000313" key="1">
    <source>
        <dbReference type="EMBL" id="TWP37168.1"/>
    </source>
</evidence>
<name>A0A563E3R7_9MICO</name>
<dbReference type="RefSeq" id="WP_222432045.1">
    <property type="nucleotide sequence ID" value="NZ_VCQV01000007.1"/>
</dbReference>
<reference evidence="1 2" key="1">
    <citation type="submission" date="2019-05" db="EMBL/GenBank/DDBJ databases">
        <authorList>
            <person name="Lee S.D."/>
        </authorList>
    </citation>
    <scope>NUCLEOTIDE SEQUENCE [LARGE SCALE GENOMIC DNA]</scope>
    <source>
        <strain evidence="1 2">C5-26</strain>
    </source>
</reference>
<proteinExistence type="predicted"/>
<keyword evidence="2" id="KW-1185">Reference proteome</keyword>
<dbReference type="AlphaFoldDB" id="A0A563E3R7"/>
<sequence length="200" mass="20417">MTSIGYGYTDNLHSDAWQNAALDIGIAPDGAHGSYWRADGVALWVDPTPATAPAGGKRLAVTVAGGCPTSDRGATNVPPGTKTSLLPPGTPTAGVICSYNGLNGAAFALRSHARLDGTQAERLAHQARTIHLSHTTGGVTSCPMDDGATTVIAFHYPGNPPATLWLKDNGCRSISNGTITAGDDASLTTFATAVTALLPH</sequence>
<accession>A0A563E3R7</accession>
<reference evidence="1 2" key="2">
    <citation type="submission" date="2019-08" db="EMBL/GenBank/DDBJ databases">
        <title>Jejuicoccus antrihumi gen. nov., sp. nov., a new member of the family Dermacoccaceae isolated from a cave.</title>
        <authorList>
            <person name="Schumann P."/>
            <person name="Kim I.S."/>
        </authorList>
    </citation>
    <scope>NUCLEOTIDE SEQUENCE [LARGE SCALE GENOMIC DNA]</scope>
    <source>
        <strain evidence="1 2">C5-26</strain>
    </source>
</reference>